<keyword evidence="2" id="KW-1185">Reference proteome</keyword>
<organism evidence="1 2">
    <name type="scientific">Hibiscus sabdariffa</name>
    <name type="common">roselle</name>
    <dbReference type="NCBI Taxonomy" id="183260"/>
    <lineage>
        <taxon>Eukaryota</taxon>
        <taxon>Viridiplantae</taxon>
        <taxon>Streptophyta</taxon>
        <taxon>Embryophyta</taxon>
        <taxon>Tracheophyta</taxon>
        <taxon>Spermatophyta</taxon>
        <taxon>Magnoliopsida</taxon>
        <taxon>eudicotyledons</taxon>
        <taxon>Gunneridae</taxon>
        <taxon>Pentapetalae</taxon>
        <taxon>rosids</taxon>
        <taxon>malvids</taxon>
        <taxon>Malvales</taxon>
        <taxon>Malvaceae</taxon>
        <taxon>Malvoideae</taxon>
        <taxon>Hibiscus</taxon>
    </lineage>
</organism>
<gene>
    <name evidence="1" type="ORF">V6N12_038727</name>
</gene>
<proteinExistence type="predicted"/>
<sequence length="126" mass="14631">MDNRRSQDCYQRGSCVVLVCLRQSSDGFEWTSGCGMVVELCRWLNSPQFLFMDCVLPRRKGEHVWTMAVKGYRQVFRVIPGIRSRVVFEDIKAIHLGLDLFNMVYSFVSTLYDVFGSSITWVPIDY</sequence>
<protein>
    <submittedName>
        <fullName evidence="1">Uncharacterized protein</fullName>
    </submittedName>
</protein>
<dbReference type="Proteomes" id="UP001472677">
    <property type="component" value="Unassembled WGS sequence"/>
</dbReference>
<accession>A0ABR2CAN0</accession>
<name>A0ABR2CAN0_9ROSI</name>
<evidence type="ECO:0000313" key="1">
    <source>
        <dbReference type="EMBL" id="KAK8516486.1"/>
    </source>
</evidence>
<dbReference type="EMBL" id="JBBPBM010000058">
    <property type="protein sequence ID" value="KAK8516486.1"/>
    <property type="molecule type" value="Genomic_DNA"/>
</dbReference>
<evidence type="ECO:0000313" key="2">
    <source>
        <dbReference type="Proteomes" id="UP001472677"/>
    </source>
</evidence>
<reference evidence="1 2" key="1">
    <citation type="journal article" date="2024" name="G3 (Bethesda)">
        <title>Genome assembly of Hibiscus sabdariffa L. provides insights into metabolisms of medicinal natural products.</title>
        <authorList>
            <person name="Kim T."/>
        </authorList>
    </citation>
    <scope>NUCLEOTIDE SEQUENCE [LARGE SCALE GENOMIC DNA]</scope>
    <source>
        <strain evidence="1">TK-2024</strain>
        <tissue evidence="1">Old leaves</tissue>
    </source>
</reference>
<comment type="caution">
    <text evidence="1">The sequence shown here is derived from an EMBL/GenBank/DDBJ whole genome shotgun (WGS) entry which is preliminary data.</text>
</comment>